<evidence type="ECO:0000256" key="2">
    <source>
        <dbReference type="SAM" id="SignalP"/>
    </source>
</evidence>
<dbReference type="Proteomes" id="UP000182961">
    <property type="component" value="Unassembled WGS sequence"/>
</dbReference>
<evidence type="ECO:0000256" key="1">
    <source>
        <dbReference type="SAM" id="Phobius"/>
    </source>
</evidence>
<organism evidence="3 4">
    <name type="scientific">Flavobacterium succinicans</name>
    <dbReference type="NCBI Taxonomy" id="29536"/>
    <lineage>
        <taxon>Bacteria</taxon>
        <taxon>Pseudomonadati</taxon>
        <taxon>Bacteroidota</taxon>
        <taxon>Flavobacteriia</taxon>
        <taxon>Flavobacteriales</taxon>
        <taxon>Flavobacteriaceae</taxon>
        <taxon>Flavobacterium</taxon>
    </lineage>
</organism>
<accession>A0A1I4REV8</accession>
<keyword evidence="4" id="KW-1185">Reference proteome</keyword>
<keyword evidence="1" id="KW-1133">Transmembrane helix</keyword>
<evidence type="ECO:0000313" key="3">
    <source>
        <dbReference type="EMBL" id="SFM50808.1"/>
    </source>
</evidence>
<keyword evidence="1" id="KW-0812">Transmembrane</keyword>
<gene>
    <name evidence="3" type="ORF">SAMN05444143_101333</name>
</gene>
<dbReference type="AlphaFoldDB" id="A0A1I4REV8"/>
<dbReference type="RefSeq" id="WP_024980705.1">
    <property type="nucleotide sequence ID" value="NZ_CBCRUM010000001.1"/>
</dbReference>
<evidence type="ECO:0000313" key="4">
    <source>
        <dbReference type="Proteomes" id="UP000182961"/>
    </source>
</evidence>
<evidence type="ECO:0008006" key="5">
    <source>
        <dbReference type="Google" id="ProtNLM"/>
    </source>
</evidence>
<keyword evidence="2" id="KW-0732">Signal</keyword>
<feature type="signal peptide" evidence="2">
    <location>
        <begin position="1"/>
        <end position="20"/>
    </location>
</feature>
<reference evidence="4" key="1">
    <citation type="submission" date="2016-10" db="EMBL/GenBank/DDBJ databases">
        <authorList>
            <person name="Varghese N."/>
            <person name="Submissions S."/>
        </authorList>
    </citation>
    <scope>NUCLEOTIDE SEQUENCE [LARGE SCALE GENOMIC DNA]</scope>
    <source>
        <strain evidence="4">DSM 4002</strain>
    </source>
</reference>
<proteinExistence type="predicted"/>
<protein>
    <recommendedName>
        <fullName evidence="5">Outer membrane protein beta-barrel domain-containing protein</fullName>
    </recommendedName>
</protein>
<dbReference type="eggNOG" id="ENOG5032SQG">
    <property type="taxonomic scope" value="Bacteria"/>
</dbReference>
<keyword evidence="1" id="KW-0472">Membrane</keyword>
<feature type="chain" id="PRO_5010220568" description="Outer membrane protein beta-barrel domain-containing protein" evidence="2">
    <location>
        <begin position="21"/>
        <end position="170"/>
    </location>
</feature>
<sequence length="170" mass="18231">MKRTMLLAFLMISIAGMSQQLNYGSGGTVFTSENKKLTSDEVRQLLAKNNEALSEYNAGRNKKTWGNVLFYGGLGLVTVNLATAMTTDNTTSTYNPGDYSPNIKSERSNLTAAIIGGAMIVASIPIKIGYPKRIKKALGLHNNGTASTYETQPTTTLVASANQIGVKITF</sequence>
<feature type="transmembrane region" description="Helical" evidence="1">
    <location>
        <begin position="110"/>
        <end position="130"/>
    </location>
</feature>
<dbReference type="EMBL" id="FOUT01000001">
    <property type="protein sequence ID" value="SFM50808.1"/>
    <property type="molecule type" value="Genomic_DNA"/>
</dbReference>
<name>A0A1I4REV8_9FLAO</name>